<evidence type="ECO:0000259" key="1">
    <source>
        <dbReference type="Pfam" id="PF10546"/>
    </source>
</evidence>
<name>A0A5B9GSV9_9PROT</name>
<keyword evidence="3" id="KW-1185">Reference proteome</keyword>
<dbReference type="Pfam" id="PF10546">
    <property type="entry name" value="P63C"/>
    <property type="match status" value="1"/>
</dbReference>
<dbReference type="EMBL" id="CP042808">
    <property type="protein sequence ID" value="QEE86605.1"/>
    <property type="molecule type" value="Genomic_DNA"/>
</dbReference>
<sequence>MTYRADTPEARQIAILLTKAFVALRRKTERHLPLPEFFRLQLINDQVRQWQREYPATFFIELHRVLGLRRPAIGNHSNCSHFINRYVYQFLFGALGLDAIRSANPADEEHVRAHKHHQVLREKHMPRLRQHIDKVGALLANAVSISHFDDMFNRSFPSVDTQIGFMFAETPLLAISRTPAQEVAR</sequence>
<feature type="domain" description="Bacteriophage Mx8 p63 C-terminal" evidence="1">
    <location>
        <begin position="41"/>
        <end position="123"/>
    </location>
</feature>
<dbReference type="KEGG" id="aoy:EOV40_010025"/>
<dbReference type="InterPro" id="IPR018874">
    <property type="entry name" value="Phage_Mx8_p63_C"/>
</dbReference>
<proteinExistence type="predicted"/>
<dbReference type="Proteomes" id="UP000287027">
    <property type="component" value="Chromosome"/>
</dbReference>
<dbReference type="AlphaFoldDB" id="A0A5B9GSV9"/>
<protein>
    <recommendedName>
        <fullName evidence="1">Bacteriophage Mx8 p63 C-terminal domain-containing protein</fullName>
    </recommendedName>
</protein>
<gene>
    <name evidence="2" type="ORF">EOV40_010025</name>
</gene>
<evidence type="ECO:0000313" key="2">
    <source>
        <dbReference type="EMBL" id="QEE86605.1"/>
    </source>
</evidence>
<accession>A0A5B9GSV9</accession>
<organism evidence="2 3">
    <name type="scientific">Acetobacter oryzoeni</name>
    <dbReference type="NCBI Taxonomy" id="2500548"/>
    <lineage>
        <taxon>Bacteria</taxon>
        <taxon>Pseudomonadati</taxon>
        <taxon>Pseudomonadota</taxon>
        <taxon>Alphaproteobacteria</taxon>
        <taxon>Acetobacterales</taxon>
        <taxon>Acetobacteraceae</taxon>
        <taxon>Acetobacter</taxon>
    </lineage>
</organism>
<reference evidence="2 3" key="1">
    <citation type="submission" date="2019-08" db="EMBL/GenBank/DDBJ databases">
        <title>Acetobacter oryzioeni sp. nov., isolated from Korean rice wine vinegar.</title>
        <authorList>
            <person name="Baek J.H."/>
            <person name="Kim K.H."/>
            <person name="Jeon C.O."/>
            <person name="Han D.M."/>
        </authorList>
    </citation>
    <scope>NUCLEOTIDE SEQUENCE [LARGE SCALE GENOMIC DNA]</scope>
    <source>
        <strain evidence="2 3">B6</strain>
    </source>
</reference>
<evidence type="ECO:0000313" key="3">
    <source>
        <dbReference type="Proteomes" id="UP000287027"/>
    </source>
</evidence>